<evidence type="ECO:0000313" key="9">
    <source>
        <dbReference type="EMBL" id="WOQ69245.1"/>
    </source>
</evidence>
<evidence type="ECO:0000256" key="1">
    <source>
        <dbReference type="ARBA" id="ARBA00004651"/>
    </source>
</evidence>
<feature type="transmembrane region" description="Helical" evidence="7">
    <location>
        <begin position="98"/>
        <end position="123"/>
    </location>
</feature>
<reference evidence="9 10" key="1">
    <citation type="submission" date="2023-10" db="EMBL/GenBank/DDBJ databases">
        <title>Y20.</title>
        <authorList>
            <person name="Zhang G."/>
            <person name="Ding Y."/>
        </authorList>
    </citation>
    <scope>NUCLEOTIDE SEQUENCE [LARGE SCALE GENOMIC DNA]</scope>
    <source>
        <strain evidence="9 10">Y20</strain>
    </source>
</reference>
<dbReference type="GO" id="GO:0055085">
    <property type="term" value="P:transmembrane transport"/>
    <property type="evidence" value="ECO:0007669"/>
    <property type="project" value="InterPro"/>
</dbReference>
<evidence type="ECO:0000259" key="8">
    <source>
        <dbReference type="PROSITE" id="PS50928"/>
    </source>
</evidence>
<comment type="subcellular location">
    <subcellularLocation>
        <location evidence="1 7">Cell membrane</location>
        <topology evidence="1 7">Multi-pass membrane protein</topology>
    </subcellularLocation>
</comment>
<evidence type="ECO:0000256" key="2">
    <source>
        <dbReference type="ARBA" id="ARBA00022448"/>
    </source>
</evidence>
<dbReference type="InterPro" id="IPR035906">
    <property type="entry name" value="MetI-like_sf"/>
</dbReference>
<dbReference type="Proteomes" id="UP001329313">
    <property type="component" value="Chromosome"/>
</dbReference>
<evidence type="ECO:0000313" key="10">
    <source>
        <dbReference type="Proteomes" id="UP001329313"/>
    </source>
</evidence>
<sequence length="262" mass="28601">MTRRTWISILMPVGFAAAVLALWYITSAFLLTPSKRFILPMPHEIVVVAFLDPENLLDLLRQLGTSALVAMSGLAIAAAIGILTAVLMSQSKWVETTLYPYAVALQSVPILALVPLIAFALGYGFGSRILVVILISIFPIITNTLFGLHSASPQMKDLFRLKKASRWTVMTRLQFPAALPALFTGLRISAGMAVVGAIVADFFFRKGESGIGLAIDTYRNLLNGEMLYGAIILASLLGLAAFWLFGLLSRLVVGKWYQPDRR</sequence>
<evidence type="ECO:0000256" key="4">
    <source>
        <dbReference type="ARBA" id="ARBA00022692"/>
    </source>
</evidence>
<keyword evidence="3" id="KW-1003">Cell membrane</keyword>
<dbReference type="AlphaFoldDB" id="A0AAU0MFC9"/>
<keyword evidence="5 7" id="KW-1133">Transmembrane helix</keyword>
<keyword evidence="4 7" id="KW-0812">Transmembrane</keyword>
<organism evidence="9 10">
    <name type="scientific">Microbacterium limosum</name>
    <dbReference type="NCBI Taxonomy" id="3079935"/>
    <lineage>
        <taxon>Bacteria</taxon>
        <taxon>Bacillati</taxon>
        <taxon>Actinomycetota</taxon>
        <taxon>Actinomycetes</taxon>
        <taxon>Micrococcales</taxon>
        <taxon>Microbacteriaceae</taxon>
        <taxon>Microbacterium</taxon>
    </lineage>
</organism>
<dbReference type="Pfam" id="PF00528">
    <property type="entry name" value="BPD_transp_1"/>
    <property type="match status" value="1"/>
</dbReference>
<evidence type="ECO:0000256" key="6">
    <source>
        <dbReference type="ARBA" id="ARBA00023136"/>
    </source>
</evidence>
<dbReference type="KEGG" id="mliy:RYJ27_11160"/>
<keyword evidence="2 7" id="KW-0813">Transport</keyword>
<dbReference type="Gene3D" id="1.10.3720.10">
    <property type="entry name" value="MetI-like"/>
    <property type="match status" value="1"/>
</dbReference>
<dbReference type="EMBL" id="CP137080">
    <property type="protein sequence ID" value="WOQ69245.1"/>
    <property type="molecule type" value="Genomic_DNA"/>
</dbReference>
<evidence type="ECO:0000256" key="5">
    <source>
        <dbReference type="ARBA" id="ARBA00022989"/>
    </source>
</evidence>
<dbReference type="RefSeq" id="WP_330170376.1">
    <property type="nucleotide sequence ID" value="NZ_CP137080.1"/>
</dbReference>
<dbReference type="SUPFAM" id="SSF161098">
    <property type="entry name" value="MetI-like"/>
    <property type="match status" value="1"/>
</dbReference>
<comment type="similarity">
    <text evidence="7">Belongs to the binding-protein-dependent transport system permease family.</text>
</comment>
<keyword evidence="10" id="KW-1185">Reference proteome</keyword>
<dbReference type="GO" id="GO:0005886">
    <property type="term" value="C:plasma membrane"/>
    <property type="evidence" value="ECO:0007669"/>
    <property type="project" value="UniProtKB-SubCell"/>
</dbReference>
<proteinExistence type="inferred from homology"/>
<gene>
    <name evidence="9" type="ORF">RYJ27_11160</name>
</gene>
<name>A0AAU0MFC9_9MICO</name>
<feature type="transmembrane region" description="Helical" evidence="7">
    <location>
        <begin position="173"/>
        <end position="200"/>
    </location>
</feature>
<dbReference type="InterPro" id="IPR000515">
    <property type="entry name" value="MetI-like"/>
</dbReference>
<dbReference type="PANTHER" id="PTHR30151:SF41">
    <property type="entry name" value="ABC TRANSPORTER PERMEASE PROTEIN"/>
    <property type="match status" value="1"/>
</dbReference>
<feature type="transmembrane region" description="Helical" evidence="7">
    <location>
        <begin position="63"/>
        <end position="86"/>
    </location>
</feature>
<dbReference type="CDD" id="cd06261">
    <property type="entry name" value="TM_PBP2"/>
    <property type="match status" value="1"/>
</dbReference>
<feature type="transmembrane region" description="Helical" evidence="7">
    <location>
        <begin position="129"/>
        <end position="152"/>
    </location>
</feature>
<keyword evidence="6 7" id="KW-0472">Membrane</keyword>
<evidence type="ECO:0000256" key="7">
    <source>
        <dbReference type="RuleBase" id="RU363032"/>
    </source>
</evidence>
<protein>
    <submittedName>
        <fullName evidence="9">ABC transporter permease</fullName>
    </submittedName>
</protein>
<dbReference type="PANTHER" id="PTHR30151">
    <property type="entry name" value="ALKANE SULFONATE ABC TRANSPORTER-RELATED, MEMBRANE SUBUNIT"/>
    <property type="match status" value="1"/>
</dbReference>
<evidence type="ECO:0000256" key="3">
    <source>
        <dbReference type="ARBA" id="ARBA00022475"/>
    </source>
</evidence>
<feature type="transmembrane region" description="Helical" evidence="7">
    <location>
        <begin position="7"/>
        <end position="31"/>
    </location>
</feature>
<feature type="transmembrane region" description="Helical" evidence="7">
    <location>
        <begin position="226"/>
        <end position="253"/>
    </location>
</feature>
<accession>A0AAU0MFC9</accession>
<dbReference type="PROSITE" id="PS50928">
    <property type="entry name" value="ABC_TM1"/>
    <property type="match status" value="1"/>
</dbReference>
<feature type="domain" description="ABC transmembrane type-1" evidence="8">
    <location>
        <begin position="63"/>
        <end position="249"/>
    </location>
</feature>